<evidence type="ECO:0000313" key="2">
    <source>
        <dbReference type="EMBL" id="CAD8496035.1"/>
    </source>
</evidence>
<keyword evidence="1" id="KW-0175">Coiled coil</keyword>
<gene>
    <name evidence="2" type="ORF">HPHI1048_LOCUS16946</name>
</gene>
<dbReference type="AlphaFoldDB" id="A0A7S0EXJ7"/>
<name>A0A7S0EXJ7_9CRYP</name>
<reference evidence="2" key="1">
    <citation type="submission" date="2021-01" db="EMBL/GenBank/DDBJ databases">
        <authorList>
            <person name="Corre E."/>
            <person name="Pelletier E."/>
            <person name="Niang G."/>
            <person name="Scheremetjew M."/>
            <person name="Finn R."/>
            <person name="Kale V."/>
            <person name="Holt S."/>
            <person name="Cochrane G."/>
            <person name="Meng A."/>
            <person name="Brown T."/>
            <person name="Cohen L."/>
        </authorList>
    </citation>
    <scope>NUCLEOTIDE SEQUENCE</scope>
    <source>
        <strain evidence="2">CCMP325</strain>
    </source>
</reference>
<protein>
    <submittedName>
        <fullName evidence="2">Uncharacterized protein</fullName>
    </submittedName>
</protein>
<sequence length="249" mass="28751">MASLLEDSQEIYSLAGRTSISSDGNNRGIAARYFPQTQISLQVYEQQDEMISSSNYDGSNHFLSHALSKQTAEARRWRQEAERLQSELSAIQVKKDEHESISLDISKMQKLQAENDELRHKLESSNLMISVENKANRSSNQIIADLKRKIVELETENLTLSYTKNHLKEELQTVKAEKRNVESENSVLKEKVKFVPAASDKLDAQYMMLQKQIIDLQKTSLHYRKLYEESQQSVDMLRRALDARKSERK</sequence>
<accession>A0A7S0EXJ7</accession>
<organism evidence="2">
    <name type="scientific">Hanusia phi</name>
    <dbReference type="NCBI Taxonomy" id="3032"/>
    <lineage>
        <taxon>Eukaryota</taxon>
        <taxon>Cryptophyceae</taxon>
        <taxon>Pyrenomonadales</taxon>
        <taxon>Geminigeraceae</taxon>
        <taxon>Hanusia</taxon>
    </lineage>
</organism>
<evidence type="ECO:0000256" key="1">
    <source>
        <dbReference type="SAM" id="Coils"/>
    </source>
</evidence>
<proteinExistence type="predicted"/>
<dbReference type="EMBL" id="HBEO01025164">
    <property type="protein sequence ID" value="CAD8496035.1"/>
    <property type="molecule type" value="Transcribed_RNA"/>
</dbReference>
<feature type="coiled-coil region" evidence="1">
    <location>
        <begin position="67"/>
        <end position="191"/>
    </location>
</feature>